<dbReference type="AlphaFoldDB" id="A0AAX0VH83"/>
<organism evidence="1 2">
    <name type="scientific">Micrococcus luteus</name>
    <name type="common">Micrococcus lysodeikticus</name>
    <dbReference type="NCBI Taxonomy" id="1270"/>
    <lineage>
        <taxon>Bacteria</taxon>
        <taxon>Bacillati</taxon>
        <taxon>Actinomycetota</taxon>
        <taxon>Actinomycetes</taxon>
        <taxon>Micrococcales</taxon>
        <taxon>Micrococcaceae</taxon>
        <taxon>Micrococcus</taxon>
    </lineage>
</organism>
<name>A0AAX0VH83_MICLU</name>
<accession>A0AAX0VH83</accession>
<sequence length="118" mass="12578">MERRRAASAAVLTCADLTDALGRKHRHRAHITGLVSPAPERILFGRVATISFFPTCHAILDPEEYTFGRLFHQAVDGSPANPGNTVLVMASNGHSSTSLAGGTKLSRATNVVKSLEVV</sequence>
<protein>
    <submittedName>
        <fullName evidence="1">Uncharacterized protein</fullName>
    </submittedName>
</protein>
<gene>
    <name evidence="1" type="ORF">CYJ95_12015</name>
</gene>
<comment type="caution">
    <text evidence="1">The sequence shown here is derived from an EMBL/GenBank/DDBJ whole genome shotgun (WGS) entry which is preliminary data.</text>
</comment>
<dbReference type="EMBL" id="PKJT01000021">
    <property type="protein sequence ID" value="PKZ79511.1"/>
    <property type="molecule type" value="Genomic_DNA"/>
</dbReference>
<evidence type="ECO:0000313" key="1">
    <source>
        <dbReference type="EMBL" id="PKZ79511.1"/>
    </source>
</evidence>
<dbReference type="Gene3D" id="3.50.30.40">
    <property type="entry name" value="Ribonuclease E inhibitor RraA/RraA-like"/>
    <property type="match status" value="1"/>
</dbReference>
<dbReference type="Proteomes" id="UP000234847">
    <property type="component" value="Unassembled WGS sequence"/>
</dbReference>
<reference evidence="1 2" key="1">
    <citation type="submission" date="2017-12" db="EMBL/GenBank/DDBJ databases">
        <title>Phylogenetic diversity of female urinary microbiome.</title>
        <authorList>
            <person name="Thomas-White K."/>
            <person name="Wolfe A.J."/>
        </authorList>
    </citation>
    <scope>NUCLEOTIDE SEQUENCE [LARGE SCALE GENOMIC DNA]</scope>
    <source>
        <strain evidence="1 2">UMB0038</strain>
    </source>
</reference>
<proteinExistence type="predicted"/>
<evidence type="ECO:0000313" key="2">
    <source>
        <dbReference type="Proteomes" id="UP000234847"/>
    </source>
</evidence>